<evidence type="ECO:0000313" key="4">
    <source>
        <dbReference type="EMBL" id="SFJ06955.1"/>
    </source>
</evidence>
<organism evidence="4 5">
    <name type="scientific">Planctomicrobium piriforme</name>
    <dbReference type="NCBI Taxonomy" id="1576369"/>
    <lineage>
        <taxon>Bacteria</taxon>
        <taxon>Pseudomonadati</taxon>
        <taxon>Planctomycetota</taxon>
        <taxon>Planctomycetia</taxon>
        <taxon>Planctomycetales</taxon>
        <taxon>Planctomycetaceae</taxon>
        <taxon>Planctomicrobium</taxon>
    </lineage>
</organism>
<feature type="chain" id="PRO_5011583826" description="SLBB domain-containing protein" evidence="3">
    <location>
        <begin position="28"/>
        <end position="638"/>
    </location>
</feature>
<dbReference type="OrthoDB" id="9857212at2"/>
<name>A0A1I3NCQ5_9PLAN</name>
<accession>A0A1I3NCQ5</accession>
<feature type="region of interest" description="Disordered" evidence="1">
    <location>
        <begin position="500"/>
        <end position="622"/>
    </location>
</feature>
<feature type="compositionally biased region" description="Pro residues" evidence="1">
    <location>
        <begin position="312"/>
        <end position="322"/>
    </location>
</feature>
<dbReference type="RefSeq" id="WP_092053337.1">
    <property type="nucleotide sequence ID" value="NZ_FOQD01000015.1"/>
</dbReference>
<evidence type="ECO:0000313" key="5">
    <source>
        <dbReference type="Proteomes" id="UP000199518"/>
    </source>
</evidence>
<feature type="region of interest" description="Disordered" evidence="1">
    <location>
        <begin position="312"/>
        <end position="331"/>
    </location>
</feature>
<protein>
    <recommendedName>
        <fullName evidence="6">SLBB domain-containing protein</fullName>
    </recommendedName>
</protein>
<feature type="transmembrane region" description="Helical" evidence="2">
    <location>
        <begin position="391"/>
        <end position="412"/>
    </location>
</feature>
<gene>
    <name evidence="4" type="ORF">SAMN05421753_11560</name>
</gene>
<sequence length="638" mass="67868">MSQQRLTIRLAATLALTCAAWTAAVQAQQPAPQRPASPPVSRMGVIDAQQAPAGPSYFTIVGAVRQSGVYHASSPWIPIEQLVDAAGGLNPDASFTFRVVRNQEVRFQVAFDPERPDPANRILPGDVVIVQQEYAGSAANIVPVVCLGLIERPVVLPLDASIRTVNDLSRCLLQNDNVARMARVLNHTADSTGVLASGAVVVFPTQYVDRVPLQQPGAFPDSLDLHQQRTSAAPGLVSGQMQLPPPAPPVMSVDVIVAATAPRDSAIPTRHVLPAPGVELEASLDTEVPAGSSTMLVNAEEARDLFSVDAPLPPPSTAPLLPPSTESTRPQPQKAIVLTPIATPIITEELPSTAQITQVAKSQTVHLEEELEMAEAISAAPAFDWQRSISLIVGAGILIVSSIIVAMLWSYWQKQEMLAASQAISSPAPAIASVREQIAAPARDLPAGPIQELLQRTVPVIEEQVVVPSQWPLHGVVIGHRRIILNSAHDSVPAPHFARRAAAAQNSTVAAGNGRKRSNSTDERQLRTTLRAAMESTHSPTSELPLGESDDLVRSAGPHPQADAKRPTYPTASRPVEKPLDVAARPSPVPAPHAFSSERISAGDGSRDYDIVQPQQTPPVAMSPLERALRTLALEKRG</sequence>
<keyword evidence="2" id="KW-0472">Membrane</keyword>
<dbReference type="EMBL" id="FOQD01000015">
    <property type="protein sequence ID" value="SFJ06955.1"/>
    <property type="molecule type" value="Genomic_DNA"/>
</dbReference>
<proteinExistence type="predicted"/>
<keyword evidence="2" id="KW-0812">Transmembrane</keyword>
<dbReference type="Proteomes" id="UP000199518">
    <property type="component" value="Unassembled WGS sequence"/>
</dbReference>
<evidence type="ECO:0000256" key="1">
    <source>
        <dbReference type="SAM" id="MobiDB-lite"/>
    </source>
</evidence>
<keyword evidence="2" id="KW-1133">Transmembrane helix</keyword>
<evidence type="ECO:0008006" key="6">
    <source>
        <dbReference type="Google" id="ProtNLM"/>
    </source>
</evidence>
<evidence type="ECO:0000256" key="2">
    <source>
        <dbReference type="SAM" id="Phobius"/>
    </source>
</evidence>
<dbReference type="AlphaFoldDB" id="A0A1I3NCQ5"/>
<dbReference type="Gene3D" id="3.10.560.10">
    <property type="entry name" value="Outer membrane lipoprotein wza domain like"/>
    <property type="match status" value="1"/>
</dbReference>
<feature type="signal peptide" evidence="3">
    <location>
        <begin position="1"/>
        <end position="27"/>
    </location>
</feature>
<keyword evidence="3" id="KW-0732">Signal</keyword>
<evidence type="ECO:0000256" key="3">
    <source>
        <dbReference type="SAM" id="SignalP"/>
    </source>
</evidence>
<reference evidence="5" key="1">
    <citation type="submission" date="2016-10" db="EMBL/GenBank/DDBJ databases">
        <authorList>
            <person name="Varghese N."/>
            <person name="Submissions S."/>
        </authorList>
    </citation>
    <scope>NUCLEOTIDE SEQUENCE [LARGE SCALE GENOMIC DNA]</scope>
    <source>
        <strain evidence="5">DSM 26348</strain>
    </source>
</reference>
<keyword evidence="5" id="KW-1185">Reference proteome</keyword>
<feature type="compositionally biased region" description="Low complexity" evidence="1">
    <location>
        <begin position="500"/>
        <end position="511"/>
    </location>
</feature>